<evidence type="ECO:0000256" key="2">
    <source>
        <dbReference type="RuleBase" id="RU003749"/>
    </source>
</evidence>
<sequence length="111" mass="12149">MDLSTHIHSPWTVCRVSGDIDTSTAHALREHLVAALDRPGHQTLLDLSAVTFMDGSGLGVLVSIENLALRQGWTLRLHAPPLAIRRLLTITVLSDHFAINLDLASARQPDR</sequence>
<evidence type="ECO:0000313" key="5">
    <source>
        <dbReference type="Proteomes" id="UP000661607"/>
    </source>
</evidence>
<name>A0ABR9KIU0_9ACTN</name>
<proteinExistence type="inferred from homology"/>
<dbReference type="InterPro" id="IPR003658">
    <property type="entry name" value="Anti-sigma_ant"/>
</dbReference>
<evidence type="ECO:0000259" key="3">
    <source>
        <dbReference type="PROSITE" id="PS50801"/>
    </source>
</evidence>
<evidence type="ECO:0000313" key="4">
    <source>
        <dbReference type="EMBL" id="MBE1561939.1"/>
    </source>
</evidence>
<dbReference type="SUPFAM" id="SSF52091">
    <property type="entry name" value="SpoIIaa-like"/>
    <property type="match status" value="1"/>
</dbReference>
<organism evidence="4 5">
    <name type="scientific">Nonomuraea africana</name>
    <dbReference type="NCBI Taxonomy" id="46171"/>
    <lineage>
        <taxon>Bacteria</taxon>
        <taxon>Bacillati</taxon>
        <taxon>Actinomycetota</taxon>
        <taxon>Actinomycetes</taxon>
        <taxon>Streptosporangiales</taxon>
        <taxon>Streptosporangiaceae</taxon>
        <taxon>Nonomuraea</taxon>
    </lineage>
</organism>
<comment type="caution">
    <text evidence="4">The sequence shown here is derived from an EMBL/GenBank/DDBJ whole genome shotgun (WGS) entry which is preliminary data.</text>
</comment>
<gene>
    <name evidence="4" type="ORF">H4W81_004718</name>
</gene>
<protein>
    <recommendedName>
        <fullName evidence="2">Anti-sigma factor antagonist</fullName>
    </recommendedName>
</protein>
<accession>A0ABR9KIU0</accession>
<dbReference type="RefSeq" id="WP_192776775.1">
    <property type="nucleotide sequence ID" value="NZ_BAAASY010000030.1"/>
</dbReference>
<dbReference type="InterPro" id="IPR036513">
    <property type="entry name" value="STAS_dom_sf"/>
</dbReference>
<comment type="similarity">
    <text evidence="1 2">Belongs to the anti-sigma-factor antagonist family.</text>
</comment>
<evidence type="ECO:0000256" key="1">
    <source>
        <dbReference type="ARBA" id="ARBA00009013"/>
    </source>
</evidence>
<dbReference type="CDD" id="cd07043">
    <property type="entry name" value="STAS_anti-anti-sigma_factors"/>
    <property type="match status" value="1"/>
</dbReference>
<keyword evidence="5" id="KW-1185">Reference proteome</keyword>
<dbReference type="PROSITE" id="PS50801">
    <property type="entry name" value="STAS"/>
    <property type="match status" value="1"/>
</dbReference>
<feature type="domain" description="STAS" evidence="3">
    <location>
        <begin position="13"/>
        <end position="111"/>
    </location>
</feature>
<dbReference type="Gene3D" id="3.30.750.24">
    <property type="entry name" value="STAS domain"/>
    <property type="match status" value="1"/>
</dbReference>
<dbReference type="PANTHER" id="PTHR33495:SF2">
    <property type="entry name" value="ANTI-SIGMA FACTOR ANTAGONIST TM_1081-RELATED"/>
    <property type="match status" value="1"/>
</dbReference>
<reference evidence="4 5" key="1">
    <citation type="submission" date="2020-10" db="EMBL/GenBank/DDBJ databases">
        <title>Sequencing the genomes of 1000 actinobacteria strains.</title>
        <authorList>
            <person name="Klenk H.-P."/>
        </authorList>
    </citation>
    <scope>NUCLEOTIDE SEQUENCE [LARGE SCALE GENOMIC DNA]</scope>
    <source>
        <strain evidence="4 5">DSM 43748</strain>
    </source>
</reference>
<dbReference type="Pfam" id="PF01740">
    <property type="entry name" value="STAS"/>
    <property type="match status" value="1"/>
</dbReference>
<dbReference type="EMBL" id="JADBEF010000001">
    <property type="protein sequence ID" value="MBE1561939.1"/>
    <property type="molecule type" value="Genomic_DNA"/>
</dbReference>
<dbReference type="NCBIfam" id="TIGR00377">
    <property type="entry name" value="ant_ant_sig"/>
    <property type="match status" value="1"/>
</dbReference>
<dbReference type="Proteomes" id="UP000661607">
    <property type="component" value="Unassembled WGS sequence"/>
</dbReference>
<dbReference type="PANTHER" id="PTHR33495">
    <property type="entry name" value="ANTI-SIGMA FACTOR ANTAGONIST TM_1081-RELATED-RELATED"/>
    <property type="match status" value="1"/>
</dbReference>
<dbReference type="InterPro" id="IPR002645">
    <property type="entry name" value="STAS_dom"/>
</dbReference>